<protein>
    <submittedName>
        <fullName evidence="1">Uncharacterized protein</fullName>
    </submittedName>
</protein>
<sequence>MPCPGQRHWQATTFGNQIVPKSYSTDGNCGLTRRSEESTPVINCWRHYSPKLADSRRGQLVQQCIQRHLLATGKSALNV</sequence>
<reference evidence="1 2" key="1">
    <citation type="submission" date="2016-10" db="EMBL/GenBank/DDBJ databases">
        <authorList>
            <person name="de Groot N.N."/>
        </authorList>
    </citation>
    <scope>NUCLEOTIDE SEQUENCE [LARGE SCALE GENOMIC DNA]</scope>
    <source>
        <strain evidence="1 2">CGMCC 1.10210</strain>
    </source>
</reference>
<dbReference type="STRING" id="728005.SAMN04488059_1711"/>
<gene>
    <name evidence="1" type="ORF">SAMN04488059_1711</name>
</gene>
<accession>A0A1I1SJL0</accession>
<dbReference type="Proteomes" id="UP000182258">
    <property type="component" value="Unassembled WGS sequence"/>
</dbReference>
<dbReference type="AlphaFoldDB" id="A0A1I1SJL0"/>
<organism evidence="1 2">
    <name type="scientific">Devosia psychrophila</name>
    <dbReference type="NCBI Taxonomy" id="728005"/>
    <lineage>
        <taxon>Bacteria</taxon>
        <taxon>Pseudomonadati</taxon>
        <taxon>Pseudomonadota</taxon>
        <taxon>Alphaproteobacteria</taxon>
        <taxon>Hyphomicrobiales</taxon>
        <taxon>Devosiaceae</taxon>
        <taxon>Devosia</taxon>
    </lineage>
</organism>
<name>A0A1I1SJL0_9HYPH</name>
<proteinExistence type="predicted"/>
<dbReference type="EMBL" id="FOMB01000071">
    <property type="protein sequence ID" value="SFD46665.1"/>
    <property type="molecule type" value="Genomic_DNA"/>
</dbReference>
<evidence type="ECO:0000313" key="1">
    <source>
        <dbReference type="EMBL" id="SFD46665.1"/>
    </source>
</evidence>
<evidence type="ECO:0000313" key="2">
    <source>
        <dbReference type="Proteomes" id="UP000182258"/>
    </source>
</evidence>